<organism evidence="2 3">
    <name type="scientific">Limosa lapponica baueri</name>
    <dbReference type="NCBI Taxonomy" id="1758121"/>
    <lineage>
        <taxon>Eukaryota</taxon>
        <taxon>Metazoa</taxon>
        <taxon>Chordata</taxon>
        <taxon>Craniata</taxon>
        <taxon>Vertebrata</taxon>
        <taxon>Euteleostomi</taxon>
        <taxon>Archelosauria</taxon>
        <taxon>Archosauria</taxon>
        <taxon>Dinosauria</taxon>
        <taxon>Saurischia</taxon>
        <taxon>Theropoda</taxon>
        <taxon>Coelurosauria</taxon>
        <taxon>Aves</taxon>
        <taxon>Neognathae</taxon>
        <taxon>Neoaves</taxon>
        <taxon>Charadriiformes</taxon>
        <taxon>Scolopacidae</taxon>
        <taxon>Limosa</taxon>
    </lineage>
</organism>
<dbReference type="OrthoDB" id="416454at2759"/>
<evidence type="ECO:0000313" key="2">
    <source>
        <dbReference type="EMBL" id="PKU45379.1"/>
    </source>
</evidence>
<evidence type="ECO:0000256" key="1">
    <source>
        <dbReference type="SAM" id="MobiDB-lite"/>
    </source>
</evidence>
<dbReference type="AlphaFoldDB" id="A0A2I0UH57"/>
<keyword evidence="2" id="KW-0808">Transferase</keyword>
<evidence type="ECO:0000313" key="3">
    <source>
        <dbReference type="Proteomes" id="UP000233556"/>
    </source>
</evidence>
<feature type="region of interest" description="Disordered" evidence="1">
    <location>
        <begin position="518"/>
        <end position="542"/>
    </location>
</feature>
<accession>A0A2I0UH57</accession>
<reference evidence="3" key="2">
    <citation type="submission" date="2017-12" db="EMBL/GenBank/DDBJ databases">
        <title>Genome sequence of the Bar-tailed Godwit (Limosa lapponica baueri).</title>
        <authorList>
            <person name="Lima N.C.B."/>
            <person name="Parody-Merino A.M."/>
            <person name="Battley P.F."/>
            <person name="Fidler A.E."/>
            <person name="Prosdocimi F."/>
        </authorList>
    </citation>
    <scope>NUCLEOTIDE SEQUENCE [LARGE SCALE GENOMIC DNA]</scope>
</reference>
<dbReference type="EMBL" id="KZ505763">
    <property type="protein sequence ID" value="PKU45379.1"/>
    <property type="molecule type" value="Genomic_DNA"/>
</dbReference>
<dbReference type="GO" id="GO:0003964">
    <property type="term" value="F:RNA-directed DNA polymerase activity"/>
    <property type="evidence" value="ECO:0007669"/>
    <property type="project" value="UniProtKB-KW"/>
</dbReference>
<dbReference type="PANTHER" id="PTHR33332">
    <property type="entry name" value="REVERSE TRANSCRIPTASE DOMAIN-CONTAINING PROTEIN"/>
    <property type="match status" value="1"/>
</dbReference>
<gene>
    <name evidence="2" type="ORF">llap_4323</name>
</gene>
<protein>
    <submittedName>
        <fullName evidence="2">Rna-directed dna polymerase from mobile element jockey-like</fullName>
    </submittedName>
</protein>
<reference evidence="3" key="1">
    <citation type="submission" date="2017-11" db="EMBL/GenBank/DDBJ databases">
        <authorList>
            <person name="Lima N.C."/>
            <person name="Parody-Merino A.M."/>
            <person name="Battley P.F."/>
            <person name="Fidler A.E."/>
            <person name="Prosdocimi F."/>
        </authorList>
    </citation>
    <scope>NUCLEOTIDE SEQUENCE [LARGE SCALE GENOMIC DNA]</scope>
</reference>
<keyword evidence="3" id="KW-1185">Reference proteome</keyword>
<keyword evidence="2" id="KW-0695">RNA-directed DNA polymerase</keyword>
<keyword evidence="2" id="KW-0548">Nucleotidyltransferase</keyword>
<sequence length="584" mass="67367">MQRYRLAEEWLESCLAEKALGVLVDSQVNMSQQCFQVAKKANSILACIRNSVVSRTRGVIVPLYSALWRPHLESCVQFWAFHYKKDIEVLELVRRRAMKLVRALEQKSYEERLREVGLLFSLEKRRLRGDLIALYTYLKGGCSKGEKEDPRNYRSVIFTSVLSKIIQQILLETLLRHMGKREVIGYSQHGFTEGKLCLTNLVAFYDGITTSVIKWQPVMGDVPQVSRLFNIFVGDMYVGIECTLSKIADNTKLCEAVDTLERRDAIQRDLGRLEKWACANLQSSRVEEGGFGEPMLNDITLGINFHVCKKHSVRPQLECWVQFWASQYKGDKDILGKVLQKDTKMIKGLENLAYEERLRELGLFDLEKRRYQIRPAKAHIELNLAMDIKENKKNFYRYVRDKDKTREDVDPLWKETEDMVTQDMEKAELLNNFFALVFTGKGSNHTVQVMEGKTRGYENGEPPSVGEDQVRDHLRNLKVHKSMGPDEIHPRVLRELLHKGANLLSTIFEKLWQPGEDPSDWKRGNTTPIFQKGKKEDPGNYRPVSLTSVRSKIMQQILLKSLLRHVENKEVIGDSKPSITKGKS</sequence>
<proteinExistence type="predicted"/>
<name>A0A2I0UH57_LIMLA</name>
<dbReference type="Proteomes" id="UP000233556">
    <property type="component" value="Unassembled WGS sequence"/>
</dbReference>